<dbReference type="InterPro" id="IPR028034">
    <property type="entry name" value="HU-CCDC81"/>
</dbReference>
<dbReference type="Pfam" id="PF13202">
    <property type="entry name" value="EF-hand_5"/>
    <property type="match status" value="3"/>
</dbReference>
<feature type="domain" description="EF-hand" evidence="5">
    <location>
        <begin position="1219"/>
        <end position="1254"/>
    </location>
</feature>
<evidence type="ECO:0000256" key="1">
    <source>
        <dbReference type="ARBA" id="ARBA00022723"/>
    </source>
</evidence>
<dbReference type="CDD" id="cd00051">
    <property type="entry name" value="EFh"/>
    <property type="match status" value="1"/>
</dbReference>
<feature type="domain" description="EF-hand" evidence="5">
    <location>
        <begin position="412"/>
        <end position="447"/>
    </location>
</feature>
<dbReference type="SMART" id="SM00054">
    <property type="entry name" value="EFh"/>
    <property type="match status" value="10"/>
</dbReference>
<feature type="domain" description="EF-hand" evidence="5">
    <location>
        <begin position="1351"/>
        <end position="1386"/>
    </location>
</feature>
<dbReference type="Pfam" id="PF13499">
    <property type="entry name" value="EF-hand_7"/>
    <property type="match status" value="1"/>
</dbReference>
<dbReference type="GO" id="GO:0005509">
    <property type="term" value="F:calcium ion binding"/>
    <property type="evidence" value="ECO:0007669"/>
    <property type="project" value="InterPro"/>
</dbReference>
<gene>
    <name evidence="6" type="ORF">PPERSA_10157</name>
</gene>
<protein>
    <recommendedName>
        <fullName evidence="5">EF-hand domain-containing protein</fullName>
    </recommendedName>
</protein>
<dbReference type="InParanoid" id="A0A0V0QLI6"/>
<dbReference type="OrthoDB" id="285291at2759"/>
<feature type="domain" description="EF-hand" evidence="5">
    <location>
        <begin position="1316"/>
        <end position="1345"/>
    </location>
</feature>
<dbReference type="InterPro" id="IPR051581">
    <property type="entry name" value="Ca-bind"/>
</dbReference>
<evidence type="ECO:0000313" key="7">
    <source>
        <dbReference type="Proteomes" id="UP000054937"/>
    </source>
</evidence>
<evidence type="ECO:0000259" key="5">
    <source>
        <dbReference type="PROSITE" id="PS50222"/>
    </source>
</evidence>
<keyword evidence="2" id="KW-0677">Repeat</keyword>
<dbReference type="EMBL" id="LDAU01000144">
    <property type="protein sequence ID" value="KRX03076.1"/>
    <property type="molecule type" value="Genomic_DNA"/>
</dbReference>
<name>A0A0V0QLI6_PSEPJ</name>
<dbReference type="InterPro" id="IPR011992">
    <property type="entry name" value="EF-hand-dom_pair"/>
</dbReference>
<dbReference type="OMA" id="FITIDEW"/>
<keyword evidence="3" id="KW-0106">Calcium</keyword>
<sequence>MASVYSDPSQVSYKSQQVLDSVSVRSQQKISKLTGVFDDEDLRSAWNAFGLYVSRQLRQGRAVAIPQFGIFTFTAPDVTLAGVSNPWERDKQLRNPVFIIGKDFAQGYPLKSGICQGGNIRPYKVHGINGKIAQTKINFTEIGIYSNKTKDQAQQAVYRVIRQLSDDSKGKSSVDMEIPNVGVFRIRNQVVAIQFNDFLNRDAKMSTNNFKTVQQKKEKLNSNLTIETIKRFENYKNMSDSLRDYDDRHLEIDDKAKTYLRNEMAIDVNRIMTPQQNKSTFLYLRPQSSQQREGNFYAPSLTSTHSRLSQNQSRYGEMKQSSWIRGGSSVNLNQRAMTAKMYKSTNQLNPRTKRAEIDIAFRQLKIWIREECLNAEDSFLKVAKAGNGNSNAKSKLTTDGLFNAIRKLKIPVDAIQIQELFRKLDYNKDGLIDQNDWVIVISEASNAYLQRIKDIIQKFQISTQDLLLTMKLKRSDKALNLVQLKDALKRLDQTLDDYKATSAAKALLNETDTIDVEDIIEEIGFEQEKLDNDGNDISDSWYQQTLARIYNKLANSDNSNALRDQFEKMDIENYGRIHFIKFKTCLYNTKLGLTKNEINRIVRFQQIDQSERVDYHLFLKEMIKNGQKIEEEIEKKNNGDVYNYEFFYDLQDFYKKITEFMKRNNLENPIEFLDKVRQTLETNEIKLTQFATFLLKKAFKNSNEEEILIYVKKMDIDNDGIISNEDISTFFKRRNYLEEQPVQKTNNFISFSNNLDKTRNTPYNPKQEPLLYPIVQLDQNKIDVLIREIKQKLYLKKMSFYDFFKNLDENQDGFITIDEWGKNLDQVIKYSKEIQDGLFTYFDRMKIGMIDYQSFLKALEVQGDITDKQLLQANEEWENVDYIIGMIKEWFQQENLSVEDAFRVIDHDFDGLIGKNDIEYFLKKVLNIPVKEVTKDRINRVFKLMDEYKRGKIELTDLKRLLQEKRNQNDNFAVTGGKFTQGRDSLDWRLNAKQQIGLVLSRKFNSLEESYEKIAQNKPQLIYKQFLKWITDSKALVGFDLSDYQIQMVFSDIDPHKKGYLSERDWISAFSGFNWKGQMLIEIQDTAMTHFKDFDQAYGFFSQGKQLISKQHFSQAIKTLFKDRFTTNDINSLWKQLVPANSDKEGLDRDNFVAIYDETKPQKKLPPTQTFNNTFKPNSTANQLTTQSFMEANFRTSRDEFQDAKCDQIVKKVRQVLRASNKSIEQIFKDFDKDGSGHLSNIEFKNAFRGLNIGLTSREIDYLLNYCDESGDGFVDWGEFLRKFKLGDAQTKILDRSKNRLQEINDNIHYYMLSPKDAFRLFNEDRSGLMNYNDFAHLMSKLYQMANQPLPSFAILKDIFQTIDIRKDGVIDMSEWTQTFKQFQPPNASMQGRPMMHQEKQENGQKQQKQQKEESNPLAYHIEASQEYDKIMQIIGRNRKFLLQTFNDINKYKPVTFNIAKEVLEKLFNSTGIKLEKDHYPLIIKFAERDGIVDYRFMLEVYKERIQRISQQPDPYLA</sequence>
<dbReference type="PANTHER" id="PTHR34524:SF6">
    <property type="entry name" value="CALCYPHOSINE LIKE"/>
    <property type="match status" value="1"/>
</dbReference>
<organism evidence="6 7">
    <name type="scientific">Pseudocohnilembus persalinus</name>
    <name type="common">Ciliate</name>
    <dbReference type="NCBI Taxonomy" id="266149"/>
    <lineage>
        <taxon>Eukaryota</taxon>
        <taxon>Sar</taxon>
        <taxon>Alveolata</taxon>
        <taxon>Ciliophora</taxon>
        <taxon>Intramacronucleata</taxon>
        <taxon>Oligohymenophorea</taxon>
        <taxon>Scuticociliatia</taxon>
        <taxon>Philasterida</taxon>
        <taxon>Pseudocohnilembidae</taxon>
        <taxon>Pseudocohnilembus</taxon>
    </lineage>
</organism>
<proteinExistence type="predicted"/>
<dbReference type="InterPro" id="IPR040673">
    <property type="entry name" value="CCDC81_HU_dom_2"/>
</dbReference>
<dbReference type="SUPFAM" id="SSF47473">
    <property type="entry name" value="EF-hand"/>
    <property type="match status" value="5"/>
</dbReference>
<evidence type="ECO:0000256" key="2">
    <source>
        <dbReference type="ARBA" id="ARBA00022737"/>
    </source>
</evidence>
<evidence type="ECO:0000313" key="6">
    <source>
        <dbReference type="EMBL" id="KRX03076.1"/>
    </source>
</evidence>
<dbReference type="Pfam" id="PF18289">
    <property type="entry name" value="HU-CCDC81_euk_2"/>
    <property type="match status" value="1"/>
</dbReference>
<feature type="domain" description="EF-hand" evidence="5">
    <location>
        <begin position="933"/>
        <end position="968"/>
    </location>
</feature>
<dbReference type="PANTHER" id="PTHR34524">
    <property type="entry name" value="CALCYPHOSIN"/>
    <property type="match status" value="1"/>
</dbReference>
<dbReference type="Pfam" id="PF14908">
    <property type="entry name" value="HU-CCDC81_euk_1"/>
    <property type="match status" value="1"/>
</dbReference>
<comment type="caution">
    <text evidence="6">The sequence shown here is derived from an EMBL/GenBank/DDBJ whole genome shotgun (WGS) entry which is preliminary data.</text>
</comment>
<dbReference type="Gene3D" id="1.10.238.10">
    <property type="entry name" value="EF-hand"/>
    <property type="match status" value="7"/>
</dbReference>
<keyword evidence="1" id="KW-0479">Metal-binding</keyword>
<reference evidence="6 7" key="1">
    <citation type="journal article" date="2015" name="Sci. Rep.">
        <title>Genome of the facultative scuticociliatosis pathogen Pseudocohnilembus persalinus provides insight into its virulence through horizontal gene transfer.</title>
        <authorList>
            <person name="Xiong J."/>
            <person name="Wang G."/>
            <person name="Cheng J."/>
            <person name="Tian M."/>
            <person name="Pan X."/>
            <person name="Warren A."/>
            <person name="Jiang C."/>
            <person name="Yuan D."/>
            <person name="Miao W."/>
        </authorList>
    </citation>
    <scope>NUCLEOTIDE SEQUENCE [LARGE SCALE GENOMIC DNA]</scope>
    <source>
        <strain evidence="6">36N120E</strain>
    </source>
</reference>
<feature type="domain" description="EF-hand" evidence="5">
    <location>
        <begin position="893"/>
        <end position="928"/>
    </location>
</feature>
<feature type="region of interest" description="Disordered" evidence="4">
    <location>
        <begin position="1382"/>
        <end position="1415"/>
    </location>
</feature>
<evidence type="ECO:0000256" key="3">
    <source>
        <dbReference type="ARBA" id="ARBA00022837"/>
    </source>
</evidence>
<dbReference type="PROSITE" id="PS00018">
    <property type="entry name" value="EF_HAND_1"/>
    <property type="match status" value="5"/>
</dbReference>
<dbReference type="Proteomes" id="UP000054937">
    <property type="component" value="Unassembled WGS sequence"/>
</dbReference>
<feature type="domain" description="EF-hand" evidence="5">
    <location>
        <begin position="702"/>
        <end position="737"/>
    </location>
</feature>
<keyword evidence="7" id="KW-1185">Reference proteome</keyword>
<accession>A0A0V0QLI6</accession>
<feature type="domain" description="EF-hand" evidence="5">
    <location>
        <begin position="795"/>
        <end position="830"/>
    </location>
</feature>
<dbReference type="InterPro" id="IPR002048">
    <property type="entry name" value="EF_hand_dom"/>
</dbReference>
<dbReference type="InterPro" id="IPR018247">
    <property type="entry name" value="EF_Hand_1_Ca_BS"/>
</dbReference>
<dbReference type="PROSITE" id="PS50222">
    <property type="entry name" value="EF_HAND_2"/>
    <property type="match status" value="9"/>
</dbReference>
<feature type="domain" description="EF-hand" evidence="5">
    <location>
        <begin position="1255"/>
        <end position="1290"/>
    </location>
</feature>
<evidence type="ECO:0000256" key="4">
    <source>
        <dbReference type="SAM" id="MobiDB-lite"/>
    </source>
</evidence>